<comment type="subunit">
    <text evidence="4">Component of the eukaryotic translation initiation factor 3 (eIF-3) complex.</text>
</comment>
<feature type="compositionally biased region" description="Low complexity" evidence="5">
    <location>
        <begin position="260"/>
        <end position="269"/>
    </location>
</feature>
<evidence type="ECO:0000313" key="7">
    <source>
        <dbReference type="EMBL" id="GMG40106.1"/>
    </source>
</evidence>
<evidence type="ECO:0000256" key="5">
    <source>
        <dbReference type="SAM" id="MobiDB-lite"/>
    </source>
</evidence>
<dbReference type="Pfam" id="PF09440">
    <property type="entry name" value="eIF3_N"/>
    <property type="match status" value="1"/>
</dbReference>
<dbReference type="GO" id="GO:0005852">
    <property type="term" value="C:eukaryotic translation initiation factor 3 complex"/>
    <property type="evidence" value="ECO:0007669"/>
    <property type="project" value="InterPro"/>
</dbReference>
<accession>A0A9W6Z150</accession>
<evidence type="ECO:0000256" key="4">
    <source>
        <dbReference type="PIRNR" id="PIRNR016255"/>
    </source>
</evidence>
<dbReference type="PIRSF" id="PIRSF016255">
    <property type="entry name" value="eIF3e_su6"/>
    <property type="match status" value="1"/>
</dbReference>
<comment type="similarity">
    <text evidence="4">Belongs to the eIF-3 subunit E family.</text>
</comment>
<dbReference type="SMART" id="SM01186">
    <property type="entry name" value="eIF3_N"/>
    <property type="match status" value="1"/>
</dbReference>
<sequence length="466" mass="54416">MSEEEIQLSTSEKQVAKKYDLTNKFIPFLDRPLVYPLIEHLEFVYDQNETDQWEYDLLKETYMIKFIKQKYSALNPQAKEYPVELLQKEKFVNEQLLKLDKETKKTLEILSSKEVQQSLKQDKSYNIDFLAKQYQIDDARIYQLYEFGKFQYNRGDYVMASDLMSNFRLLSIKPELNLSATWGKLSSDIITFNWVEALNEFNKLREIIDNRNFDGSTLDQLNKRTWLIHFSLYIFFGLENPISGNDEDNDDEDGDSSATNNNNNSNKNKNNAGGLDSLIDLFFSSSYMSTIQASCPWILRYLAVAILYNPTNKRLKDLVRAINVESYEFRDPFTELFEVLLINFEFEKLAGVLNEIKVLTKSDFFISQLDTGKLLRNVQSLILTTLGKVNSALDLKTLKTYLSFESQSELVEFLTEKKIKVENDLVVFEKPKSANVYFQIYEKTKAFNFKNNQNLNNAFNKQESEA</sequence>
<keyword evidence="3 4" id="KW-0648">Protein biosynthesis</keyword>
<comment type="subcellular location">
    <subcellularLocation>
        <location evidence="4">Cytoplasm</location>
    </subcellularLocation>
</comment>
<dbReference type="PANTHER" id="PTHR10317">
    <property type="entry name" value="EUKARYOTIC TRANSLATION INITIATION FACTOR 3 SUBUNIT E"/>
    <property type="match status" value="1"/>
</dbReference>
<dbReference type="PROSITE" id="PS50250">
    <property type="entry name" value="PCI"/>
    <property type="match status" value="1"/>
</dbReference>
<feature type="region of interest" description="Disordered" evidence="5">
    <location>
        <begin position="245"/>
        <end position="269"/>
    </location>
</feature>
<dbReference type="InterPro" id="IPR019010">
    <property type="entry name" value="eIF3e_N"/>
</dbReference>
<evidence type="ECO:0000256" key="3">
    <source>
        <dbReference type="ARBA" id="ARBA00022917"/>
    </source>
</evidence>
<keyword evidence="8" id="KW-1185">Reference proteome</keyword>
<proteinExistence type="inferred from homology"/>
<dbReference type="GO" id="GO:0003743">
    <property type="term" value="F:translation initiation factor activity"/>
    <property type="evidence" value="ECO:0007669"/>
    <property type="project" value="UniProtKB-KW"/>
</dbReference>
<dbReference type="EMBL" id="BSXU01003450">
    <property type="protein sequence ID" value="GMG40106.1"/>
    <property type="molecule type" value="Genomic_DNA"/>
</dbReference>
<keyword evidence="1 4" id="KW-0963">Cytoplasm</keyword>
<dbReference type="OrthoDB" id="417252at2759"/>
<organism evidence="7 8">
    <name type="scientific">Ambrosiozyma monospora</name>
    <name type="common">Yeast</name>
    <name type="synonym">Endomycopsis monosporus</name>
    <dbReference type="NCBI Taxonomy" id="43982"/>
    <lineage>
        <taxon>Eukaryota</taxon>
        <taxon>Fungi</taxon>
        <taxon>Dikarya</taxon>
        <taxon>Ascomycota</taxon>
        <taxon>Saccharomycotina</taxon>
        <taxon>Pichiomycetes</taxon>
        <taxon>Pichiales</taxon>
        <taxon>Pichiaceae</taxon>
        <taxon>Ambrosiozyma</taxon>
    </lineage>
</organism>
<evidence type="ECO:0000256" key="2">
    <source>
        <dbReference type="ARBA" id="ARBA00022540"/>
    </source>
</evidence>
<reference evidence="7" key="1">
    <citation type="submission" date="2023-04" db="EMBL/GenBank/DDBJ databases">
        <title>Ambrosiozyma monospora NBRC 1965.</title>
        <authorList>
            <person name="Ichikawa N."/>
            <person name="Sato H."/>
            <person name="Tonouchi N."/>
        </authorList>
    </citation>
    <scope>NUCLEOTIDE SEQUENCE</scope>
    <source>
        <strain evidence="7">NBRC 1965</strain>
    </source>
</reference>
<dbReference type="AlphaFoldDB" id="A0A9W6Z150"/>
<protein>
    <recommendedName>
        <fullName evidence="4">Eukaryotic translation initiation factor 3 subunit E</fullName>
    </recommendedName>
</protein>
<name>A0A9W6Z150_AMBMO</name>
<comment type="caution">
    <text evidence="7">The sequence shown here is derived from an EMBL/GenBank/DDBJ whole genome shotgun (WGS) entry which is preliminary data.</text>
</comment>
<keyword evidence="2 4" id="KW-0396">Initiation factor</keyword>
<feature type="domain" description="PCI" evidence="6">
    <location>
        <begin position="267"/>
        <end position="445"/>
    </location>
</feature>
<evidence type="ECO:0000313" key="8">
    <source>
        <dbReference type="Proteomes" id="UP001165063"/>
    </source>
</evidence>
<dbReference type="InterPro" id="IPR000717">
    <property type="entry name" value="PCI_dom"/>
</dbReference>
<gene>
    <name evidence="7" type="ORF">Amon01_000589200</name>
</gene>
<evidence type="ECO:0000259" key="6">
    <source>
        <dbReference type="PROSITE" id="PS50250"/>
    </source>
</evidence>
<dbReference type="Proteomes" id="UP001165063">
    <property type="component" value="Unassembled WGS sequence"/>
</dbReference>
<dbReference type="Gene3D" id="1.25.40.990">
    <property type="match status" value="1"/>
</dbReference>
<evidence type="ECO:0000256" key="1">
    <source>
        <dbReference type="ARBA" id="ARBA00022490"/>
    </source>
</evidence>
<feature type="compositionally biased region" description="Acidic residues" evidence="5">
    <location>
        <begin position="245"/>
        <end position="255"/>
    </location>
</feature>
<dbReference type="InterPro" id="IPR016650">
    <property type="entry name" value="eIF3e"/>
</dbReference>